<dbReference type="OrthoDB" id="9776898at2"/>
<protein>
    <submittedName>
        <fullName evidence="1">N-acetyltransferase</fullName>
    </submittedName>
</protein>
<dbReference type="EMBL" id="SMUV01000071">
    <property type="protein sequence ID" value="TDK43951.1"/>
    <property type="molecule type" value="Genomic_DNA"/>
</dbReference>
<proteinExistence type="predicted"/>
<sequence length="395" mass="44353">MDQAQIEIQVLPSLSQIAAQEWDACACPEAARGGRPDDPFTTHRFLRALEDSGSVGRGTGWQPQYLTAWLDGQLIAVAPMYAKSHSQGEYIFDHSWAHAYERAGGRYYPKLQIAVPFTPATGRRFLVRPGYEEIGQAALVQGAVQLAADNGISSLHVTFCTEAEAAAGEAMGLMARSSQQFHWLNDSYADFDAFLASLSSRKRKAIRKERREANAFGGTIHRFTGDDLKPEHWEAFWTFYQDTGARKWGSPYLTRAFFDLAQAHLRDDILLLLAERDGRWIAGAMNLIGRDTLYGRYWGCSEQHPFLHFELCYYRAIDEAIARGLARVEAGAQGEHKLARGYLPSQTHSLHWIADPGFAEAVRQFLVAERAAVDEEIEILTDYGPFKKTNVEEKE</sequence>
<keyword evidence="1" id="KW-0808">Transferase</keyword>
<dbReference type="InterPro" id="IPR016181">
    <property type="entry name" value="Acyl_CoA_acyltransferase"/>
</dbReference>
<dbReference type="Gene3D" id="3.40.630.30">
    <property type="match status" value="1"/>
</dbReference>
<dbReference type="GO" id="GO:0016740">
    <property type="term" value="F:transferase activity"/>
    <property type="evidence" value="ECO:0007669"/>
    <property type="project" value="UniProtKB-KW"/>
</dbReference>
<evidence type="ECO:0000313" key="2">
    <source>
        <dbReference type="Proteomes" id="UP000295301"/>
    </source>
</evidence>
<keyword evidence="2" id="KW-1185">Reference proteome</keyword>
<accession>A0A4R5UXP5</accession>
<name>A0A4R5UXP5_9RHOB</name>
<organism evidence="1 2">
    <name type="scientific">Antarcticimicrobium luteum</name>
    <dbReference type="NCBI Taxonomy" id="2547397"/>
    <lineage>
        <taxon>Bacteria</taxon>
        <taxon>Pseudomonadati</taxon>
        <taxon>Pseudomonadota</taxon>
        <taxon>Alphaproteobacteria</taxon>
        <taxon>Rhodobacterales</taxon>
        <taxon>Paracoccaceae</taxon>
        <taxon>Antarcticimicrobium</taxon>
    </lineage>
</organism>
<dbReference type="AlphaFoldDB" id="A0A4R5UXP5"/>
<dbReference type="Pfam" id="PF04339">
    <property type="entry name" value="FemAB_like"/>
    <property type="match status" value="1"/>
</dbReference>
<dbReference type="InterPro" id="IPR007434">
    <property type="entry name" value="FemAB-like"/>
</dbReference>
<dbReference type="RefSeq" id="WP_133360948.1">
    <property type="nucleotide sequence ID" value="NZ_SMUV01000071.1"/>
</dbReference>
<dbReference type="SUPFAM" id="SSF55729">
    <property type="entry name" value="Acyl-CoA N-acyltransferases (Nat)"/>
    <property type="match status" value="1"/>
</dbReference>
<gene>
    <name evidence="1" type="ORF">E1832_16920</name>
</gene>
<comment type="caution">
    <text evidence="1">The sequence shown here is derived from an EMBL/GenBank/DDBJ whole genome shotgun (WGS) entry which is preliminary data.</text>
</comment>
<dbReference type="PANTHER" id="PTHR47017">
    <property type="entry name" value="ACYL-COA"/>
    <property type="match status" value="1"/>
</dbReference>
<reference evidence="1 2" key="1">
    <citation type="submission" date="2019-03" db="EMBL/GenBank/DDBJ databases">
        <title>Ruegeria lutea sp. nov., a novel strain, isolated from marine sediment, the Masan Bay, South Korea.</title>
        <authorList>
            <person name="Kim J."/>
            <person name="Kim D.-Y."/>
            <person name="Lee S.-S."/>
        </authorList>
    </citation>
    <scope>NUCLEOTIDE SEQUENCE [LARGE SCALE GENOMIC DNA]</scope>
    <source>
        <strain evidence="1 2">318-1</strain>
    </source>
</reference>
<dbReference type="Proteomes" id="UP000295301">
    <property type="component" value="Unassembled WGS sequence"/>
</dbReference>
<dbReference type="PANTHER" id="PTHR47017:SF1">
    <property type="entry name" value="ACYL-COA"/>
    <property type="match status" value="1"/>
</dbReference>
<evidence type="ECO:0000313" key="1">
    <source>
        <dbReference type="EMBL" id="TDK43951.1"/>
    </source>
</evidence>